<keyword evidence="2" id="KW-0449">Lipoprotein</keyword>
<evidence type="ECO:0000313" key="2">
    <source>
        <dbReference type="EMBL" id="GII90407.1"/>
    </source>
</evidence>
<protein>
    <submittedName>
        <fullName evidence="2">Lipoprotein</fullName>
    </submittedName>
</protein>
<dbReference type="SUPFAM" id="SSF51004">
    <property type="entry name" value="C-terminal (heme d1) domain of cytochrome cd1-nitrite reductase"/>
    <property type="match status" value="1"/>
</dbReference>
<keyword evidence="3" id="KW-1185">Reference proteome</keyword>
<dbReference type="RefSeq" id="WP_204020793.1">
    <property type="nucleotide sequence ID" value="NZ_BOOW01000006.1"/>
</dbReference>
<dbReference type="Proteomes" id="UP000606172">
    <property type="component" value="Unassembled WGS sequence"/>
</dbReference>
<evidence type="ECO:0000256" key="1">
    <source>
        <dbReference type="SAM" id="SignalP"/>
    </source>
</evidence>
<dbReference type="AlphaFoldDB" id="A0A919V5X9"/>
<comment type="caution">
    <text evidence="2">The sequence shown here is derived from an EMBL/GenBank/DDBJ whole genome shotgun (WGS) entry which is preliminary data.</text>
</comment>
<organism evidence="2 3">
    <name type="scientific">Sinosporangium siamense</name>
    <dbReference type="NCBI Taxonomy" id="1367973"/>
    <lineage>
        <taxon>Bacteria</taxon>
        <taxon>Bacillati</taxon>
        <taxon>Actinomycetota</taxon>
        <taxon>Actinomycetes</taxon>
        <taxon>Streptosporangiales</taxon>
        <taxon>Streptosporangiaceae</taxon>
        <taxon>Sinosporangium</taxon>
    </lineage>
</organism>
<keyword evidence="1" id="KW-0732">Signal</keyword>
<feature type="chain" id="PRO_5037931573" evidence="1">
    <location>
        <begin position="18"/>
        <end position="399"/>
    </location>
</feature>
<sequence>MKTTGSALALVITTVLAAGCAAESPRPVAVPATAGDVPHGYVEGAEETAEPQYRLVLADPATGAVRVLDLITEKAVPMSAVPDVDRVTGDGRFAYLAARGGPLRIVDSGGWTVDHGDHVHHYRAEIRDLGSPEGGDPIGAAADSAVVALSSGDGAVTVLDRAALEKGAVAAKAHFRLAGPPGVAVPYRERLLVPGPGAAVEVRDRGGAVLATLGETCVDLRGHAVTRRGAVLGCADGALLVTPDGDGFKSTKIAYPGKVREKERAQEFVSRPGSPVVAAKAGDKGVWVLDTGRERWRLIESGPAVAVTAVGEGAPVLTLDAEGVLRSFDPDTGRKTAQVTLPVRDAGAGRPVVQVDTGRAYVNDPAAKAVYEIDYNDDLRLARTFTLDIAPGHMVETGR</sequence>
<dbReference type="EMBL" id="BOOW01000006">
    <property type="protein sequence ID" value="GII90407.1"/>
    <property type="molecule type" value="Genomic_DNA"/>
</dbReference>
<dbReference type="InterPro" id="IPR011048">
    <property type="entry name" value="Haem_d1_sf"/>
</dbReference>
<feature type="signal peptide" evidence="1">
    <location>
        <begin position="1"/>
        <end position="17"/>
    </location>
</feature>
<reference evidence="2" key="1">
    <citation type="submission" date="2021-01" db="EMBL/GenBank/DDBJ databases">
        <title>Whole genome shotgun sequence of Sinosporangium siamense NBRC 109515.</title>
        <authorList>
            <person name="Komaki H."/>
            <person name="Tamura T."/>
        </authorList>
    </citation>
    <scope>NUCLEOTIDE SEQUENCE</scope>
    <source>
        <strain evidence="2">NBRC 109515</strain>
    </source>
</reference>
<proteinExistence type="predicted"/>
<gene>
    <name evidence="2" type="ORF">Ssi02_06380</name>
</gene>
<accession>A0A919V5X9</accession>
<dbReference type="PROSITE" id="PS51257">
    <property type="entry name" value="PROKAR_LIPOPROTEIN"/>
    <property type="match status" value="1"/>
</dbReference>
<name>A0A919V5X9_9ACTN</name>
<evidence type="ECO:0000313" key="3">
    <source>
        <dbReference type="Proteomes" id="UP000606172"/>
    </source>
</evidence>